<proteinExistence type="predicted"/>
<dbReference type="EMBL" id="PDUG01000002">
    <property type="protein sequence ID" value="PIC44328.1"/>
    <property type="molecule type" value="Genomic_DNA"/>
</dbReference>
<name>A0A2G5UXU8_9PELO</name>
<evidence type="ECO:0000313" key="3">
    <source>
        <dbReference type="Proteomes" id="UP000230233"/>
    </source>
</evidence>
<dbReference type="Proteomes" id="UP000230233">
    <property type="component" value="Chromosome II"/>
</dbReference>
<accession>A0A2G5UXU8</accession>
<dbReference type="OrthoDB" id="415460at2759"/>
<comment type="caution">
    <text evidence="2">The sequence shown here is derived from an EMBL/GenBank/DDBJ whole genome shotgun (WGS) entry which is preliminary data.</text>
</comment>
<dbReference type="AlphaFoldDB" id="A0A2G5UXU8"/>
<feature type="compositionally biased region" description="Polar residues" evidence="1">
    <location>
        <begin position="46"/>
        <end position="70"/>
    </location>
</feature>
<sequence length="70" mass="7216">MINAFTPRGPVGGGGSNPSDGNPLSAFSKTPLLVCTPDGTDKPRRLSQNKNGGNVPPVTQNNNSKANKLI</sequence>
<dbReference type="STRING" id="1611254.A0A2G5UXU8"/>
<gene>
    <name evidence="2" type="primary">Cnig_chr_II.g4729</name>
    <name evidence="2" type="ORF">B9Z55_004729</name>
</gene>
<evidence type="ECO:0000313" key="2">
    <source>
        <dbReference type="EMBL" id="PIC44328.1"/>
    </source>
</evidence>
<feature type="region of interest" description="Disordered" evidence="1">
    <location>
        <begin position="1"/>
        <end position="70"/>
    </location>
</feature>
<evidence type="ECO:0000256" key="1">
    <source>
        <dbReference type="SAM" id="MobiDB-lite"/>
    </source>
</evidence>
<keyword evidence="3" id="KW-1185">Reference proteome</keyword>
<protein>
    <submittedName>
        <fullName evidence="2">Uncharacterized protein</fullName>
    </submittedName>
</protein>
<reference evidence="3" key="1">
    <citation type="submission" date="2017-10" db="EMBL/GenBank/DDBJ databases">
        <title>Rapid genome shrinkage in a self-fertile nematode reveals novel sperm competition proteins.</title>
        <authorList>
            <person name="Yin D."/>
            <person name="Schwarz E.M."/>
            <person name="Thomas C.G."/>
            <person name="Felde R.L."/>
            <person name="Korf I.F."/>
            <person name="Cutter A.D."/>
            <person name="Schartner C.M."/>
            <person name="Ralston E.J."/>
            <person name="Meyer B.J."/>
            <person name="Haag E.S."/>
        </authorList>
    </citation>
    <scope>NUCLEOTIDE SEQUENCE [LARGE SCALE GENOMIC DNA]</scope>
    <source>
        <strain evidence="3">JU1422</strain>
    </source>
</reference>
<organism evidence="2 3">
    <name type="scientific">Caenorhabditis nigoni</name>
    <dbReference type="NCBI Taxonomy" id="1611254"/>
    <lineage>
        <taxon>Eukaryota</taxon>
        <taxon>Metazoa</taxon>
        <taxon>Ecdysozoa</taxon>
        <taxon>Nematoda</taxon>
        <taxon>Chromadorea</taxon>
        <taxon>Rhabditida</taxon>
        <taxon>Rhabditina</taxon>
        <taxon>Rhabditomorpha</taxon>
        <taxon>Rhabditoidea</taxon>
        <taxon>Rhabditidae</taxon>
        <taxon>Peloderinae</taxon>
        <taxon>Caenorhabditis</taxon>
    </lineage>
</organism>